<organism evidence="2 3">
    <name type="scientific">Austropuccinia psidii MF-1</name>
    <dbReference type="NCBI Taxonomy" id="1389203"/>
    <lineage>
        <taxon>Eukaryota</taxon>
        <taxon>Fungi</taxon>
        <taxon>Dikarya</taxon>
        <taxon>Basidiomycota</taxon>
        <taxon>Pucciniomycotina</taxon>
        <taxon>Pucciniomycetes</taxon>
        <taxon>Pucciniales</taxon>
        <taxon>Sphaerophragmiaceae</taxon>
        <taxon>Austropuccinia</taxon>
    </lineage>
</organism>
<evidence type="ECO:0000313" key="2">
    <source>
        <dbReference type="EMBL" id="MBW0561550.1"/>
    </source>
</evidence>
<name>A0A9Q3JH82_9BASI</name>
<dbReference type="EMBL" id="AVOT02071203">
    <property type="protein sequence ID" value="MBW0561550.1"/>
    <property type="molecule type" value="Genomic_DNA"/>
</dbReference>
<gene>
    <name evidence="2" type="ORF">O181_101265</name>
</gene>
<dbReference type="AlphaFoldDB" id="A0A9Q3JH82"/>
<proteinExistence type="predicted"/>
<protein>
    <submittedName>
        <fullName evidence="2">Uncharacterized protein</fullName>
    </submittedName>
</protein>
<dbReference type="Proteomes" id="UP000765509">
    <property type="component" value="Unassembled WGS sequence"/>
</dbReference>
<feature type="compositionally biased region" description="Basic and acidic residues" evidence="1">
    <location>
        <begin position="108"/>
        <end position="132"/>
    </location>
</feature>
<reference evidence="2" key="1">
    <citation type="submission" date="2021-03" db="EMBL/GenBank/DDBJ databases">
        <title>Draft genome sequence of rust myrtle Austropuccinia psidii MF-1, a brazilian biotype.</title>
        <authorList>
            <person name="Quecine M.C."/>
            <person name="Pachon D.M.R."/>
            <person name="Bonatelli M.L."/>
            <person name="Correr F.H."/>
            <person name="Franceschini L.M."/>
            <person name="Leite T.F."/>
            <person name="Margarido G.R.A."/>
            <person name="Almeida C.A."/>
            <person name="Ferrarezi J.A."/>
            <person name="Labate C.A."/>
        </authorList>
    </citation>
    <scope>NUCLEOTIDE SEQUENCE</scope>
    <source>
        <strain evidence="2">MF-1</strain>
    </source>
</reference>
<accession>A0A9Q3JH82</accession>
<sequence length="144" mass="16512">MEPWKKKKLITQNLNEKTCHNCGSHNNYADNCPIDREEIFPIEEETRKGREGLSSDSASVRSGCGDDSYSELNPILRYLVYFEDHDRIESAPFHSARRKLLIKQLDGVKHKTTDRESMSTRKLEQGGIDHTRCSPSHRGGKSHQ</sequence>
<evidence type="ECO:0000256" key="1">
    <source>
        <dbReference type="SAM" id="MobiDB-lite"/>
    </source>
</evidence>
<keyword evidence="3" id="KW-1185">Reference proteome</keyword>
<comment type="caution">
    <text evidence="2">The sequence shown here is derived from an EMBL/GenBank/DDBJ whole genome shotgun (WGS) entry which is preliminary data.</text>
</comment>
<feature type="region of interest" description="Disordered" evidence="1">
    <location>
        <begin position="44"/>
        <end position="66"/>
    </location>
</feature>
<evidence type="ECO:0000313" key="3">
    <source>
        <dbReference type="Proteomes" id="UP000765509"/>
    </source>
</evidence>
<feature type="compositionally biased region" description="Basic and acidic residues" evidence="1">
    <location>
        <begin position="44"/>
        <end position="53"/>
    </location>
</feature>
<feature type="region of interest" description="Disordered" evidence="1">
    <location>
        <begin position="108"/>
        <end position="144"/>
    </location>
</feature>